<name>A0A158DSD8_9BURK</name>
<evidence type="ECO:0000313" key="2">
    <source>
        <dbReference type="Proteomes" id="UP000054911"/>
    </source>
</evidence>
<gene>
    <name evidence="1" type="ORF">AWB80_07362</name>
</gene>
<accession>A0A158DSD8</accession>
<keyword evidence="2" id="KW-1185">Reference proteome</keyword>
<dbReference type="OrthoDB" id="9132218at2"/>
<dbReference type="RefSeq" id="WP_061179579.1">
    <property type="nucleotide sequence ID" value="NZ_FCOE02000047.1"/>
</dbReference>
<evidence type="ECO:0000313" key="1">
    <source>
        <dbReference type="EMBL" id="SAK97488.1"/>
    </source>
</evidence>
<reference evidence="1" key="1">
    <citation type="submission" date="2016-01" db="EMBL/GenBank/DDBJ databases">
        <authorList>
            <person name="Peeters C."/>
        </authorList>
    </citation>
    <scope>NUCLEOTIDE SEQUENCE [LARGE SCALE GENOMIC DNA]</scope>
    <source>
        <strain evidence="1">LMG 29323</strain>
    </source>
</reference>
<organism evidence="1 2">
    <name type="scientific">Caballeronia pedi</name>
    <dbReference type="NCBI Taxonomy" id="1777141"/>
    <lineage>
        <taxon>Bacteria</taxon>
        <taxon>Pseudomonadati</taxon>
        <taxon>Pseudomonadota</taxon>
        <taxon>Betaproteobacteria</taxon>
        <taxon>Burkholderiales</taxon>
        <taxon>Burkholderiaceae</taxon>
        <taxon>Caballeronia</taxon>
    </lineage>
</organism>
<protein>
    <submittedName>
        <fullName evidence="1">Uncharacterized protein</fullName>
    </submittedName>
</protein>
<proteinExistence type="predicted"/>
<dbReference type="AlphaFoldDB" id="A0A158DSD8"/>
<comment type="caution">
    <text evidence="1">The sequence shown here is derived from an EMBL/GenBank/DDBJ whole genome shotgun (WGS) entry which is preliminary data.</text>
</comment>
<dbReference type="Proteomes" id="UP000054911">
    <property type="component" value="Unassembled WGS sequence"/>
</dbReference>
<sequence length="79" mass="8555">MSDARDAAASLSYVEFHDLARALNLTLATSRKAQGKRNPSEMEPGTAEWHAVVEDFAADLVRYGCLLLLPMGSSANETD</sequence>
<dbReference type="EMBL" id="FCOE02000047">
    <property type="protein sequence ID" value="SAK97488.1"/>
    <property type="molecule type" value="Genomic_DNA"/>
</dbReference>